<dbReference type="Pfam" id="PF03432">
    <property type="entry name" value="Relaxase"/>
    <property type="match status" value="1"/>
</dbReference>
<dbReference type="InterPro" id="IPR040677">
    <property type="entry name" value="LPD7"/>
</dbReference>
<sequence length="1031" mass="113046">MCRCVRRHASRRKSGSVVAMDDLFADLFEGLEGLSLRRRSLRQAAVDASLIQQGVFDAPTKTRPKLRTNTGSPSGKPRTGGKPKTGARLIDTSLLDEWKKRKLSQAGGGGGAAPASRSKPSGAKPLGSPSPAAAAAAMAARVKVASGSQAAVVKIASYAAGGARVNALVQYQGRKGELALEREDGSTIKGSISLAALAREWTGEEPERKPTKDVLRLALDVEGGQYRGRGGQVQIETALRQALPGHRFAWASEDRPDGTTRVEIVMSAAARRQGDDGKAIRVFDNRKSLAQLENRFDRAFGTETDMDVRGFAHGVEGTARYLTQLTHGGTRMVQSICLTRDGRLSEATTLIGHDANLKEARDWKRDLRSKEQRDVAHIILSAKPGTDKQAFVEAARAMLPTEFAGHEYAFALHEDREHIHVHAVVRMKAQTGERIDPKIQDLQRWRETLAHEARERHIPMEALSRFERSNPPGYKLKDIRRVERGVASESVRRRVDAVRSGTPHIPVREEGRKRARAVLQGWRDVESIAASRSFEPTLAAGATRLYRADRPGAASTAGAALTSAPQFTRDREAATRMAERSSGSVAYIDVSPAELAALKPARTDVFHQFVVSPELASTRRPLDQPSTATILKFRNRAEQAVAGAAQREASRQPETTGVTTDMPNLDTMQSAFDDINEQMKVVEETLPVELLPQVETVRKKMGETQRNMLNAQQNIERKRGAVEGGRYVEPVPKDDLAGFASERRGDTIRYSHLSSDGEIGRIAFVDNGKKVEIHDWKDRQAVLAAMRLSTEKWGDLTVTGTSSYKALVVELAAEHGFQIANPELQDQIRRETERLDRRQAERPGFTAGNVEKSAIPMQTPASPAAQVPPLVPEAQSPSAPERAKPQSPSFTDTGAMVGINDSKDRETVRAAMQEEGLNRSSAETTIALETVRTKSENEASRETRQAAESSRTNEKPIDGGGSDHAYRTQAEAGAARRAQNAVEMDPKRPMPTDINQSPQVERLAQEQAELLKQKQETEKAQTQKNVKRQKQ</sequence>
<protein>
    <submittedName>
        <fullName evidence="5">Uncharacterized protein</fullName>
    </submittedName>
</protein>
<feature type="region of interest" description="Disordered" evidence="2">
    <location>
        <begin position="644"/>
        <end position="664"/>
    </location>
</feature>
<dbReference type="InterPro" id="IPR005094">
    <property type="entry name" value="Endonuclease_MobA/VirD2"/>
</dbReference>
<evidence type="ECO:0000256" key="2">
    <source>
        <dbReference type="SAM" id="MobiDB-lite"/>
    </source>
</evidence>
<reference evidence="6" key="1">
    <citation type="submission" date="2017-11" db="EMBL/GenBank/DDBJ databases">
        <authorList>
            <person name="Kuznetsova I."/>
            <person name="Sazanova A."/>
            <person name="Chirak E."/>
            <person name="Safronova V."/>
            <person name="Willems A."/>
        </authorList>
    </citation>
    <scope>NUCLEOTIDE SEQUENCE [LARGE SCALE GENOMIC DNA]</scope>
    <source>
        <strain evidence="6">STM 196</strain>
    </source>
</reference>
<feature type="compositionally biased region" description="Low complexity" evidence="2">
    <location>
        <begin position="70"/>
        <end position="86"/>
    </location>
</feature>
<feature type="coiled-coil region" evidence="1">
    <location>
        <begin position="665"/>
        <end position="714"/>
    </location>
</feature>
<keyword evidence="6" id="KW-1185">Reference proteome</keyword>
<feature type="compositionally biased region" description="Basic and acidic residues" evidence="2">
    <location>
        <begin position="1009"/>
        <end position="1021"/>
    </location>
</feature>
<evidence type="ECO:0000313" key="5">
    <source>
        <dbReference type="EMBL" id="PSH61716.1"/>
    </source>
</evidence>
<proteinExistence type="predicted"/>
<dbReference type="Proteomes" id="UP000241444">
    <property type="component" value="Unassembled WGS sequence"/>
</dbReference>
<feature type="domain" description="Large polyvalent protein-associated" evidence="4">
    <location>
        <begin position="751"/>
        <end position="830"/>
    </location>
</feature>
<dbReference type="OrthoDB" id="7199783at2"/>
<feature type="compositionally biased region" description="Low complexity" evidence="2">
    <location>
        <begin position="113"/>
        <end position="130"/>
    </location>
</feature>
<dbReference type="Pfam" id="PF18821">
    <property type="entry name" value="LPD7"/>
    <property type="match status" value="1"/>
</dbReference>
<evidence type="ECO:0000313" key="6">
    <source>
        <dbReference type="Proteomes" id="UP000241444"/>
    </source>
</evidence>
<keyword evidence="1" id="KW-0175">Coiled coil</keyword>
<gene>
    <name evidence="5" type="ORF">CU102_26400</name>
</gene>
<feature type="compositionally biased region" description="Basic and acidic residues" evidence="2">
    <location>
        <begin position="931"/>
        <end position="957"/>
    </location>
</feature>
<evidence type="ECO:0000259" key="3">
    <source>
        <dbReference type="Pfam" id="PF03432"/>
    </source>
</evidence>
<feature type="compositionally biased region" description="Polar residues" evidence="2">
    <location>
        <begin position="652"/>
        <end position="664"/>
    </location>
</feature>
<name>A0A2P7B5I3_9HYPH</name>
<comment type="caution">
    <text evidence="5">The sequence shown here is derived from an EMBL/GenBank/DDBJ whole genome shotgun (WGS) entry which is preliminary data.</text>
</comment>
<dbReference type="EMBL" id="PGGO01000034">
    <property type="protein sequence ID" value="PSH61716.1"/>
    <property type="molecule type" value="Genomic_DNA"/>
</dbReference>
<feature type="region of interest" description="Disordered" evidence="2">
    <location>
        <begin position="56"/>
        <end position="88"/>
    </location>
</feature>
<accession>A0A2P7B5I3</accession>
<feature type="domain" description="MobA/VirD2-like nuclease" evidence="3">
    <location>
        <begin position="358"/>
        <end position="454"/>
    </location>
</feature>
<feature type="region of interest" description="Disordered" evidence="2">
    <location>
        <begin position="912"/>
        <end position="1031"/>
    </location>
</feature>
<evidence type="ECO:0000259" key="4">
    <source>
        <dbReference type="Pfam" id="PF18821"/>
    </source>
</evidence>
<feature type="region of interest" description="Disordered" evidence="2">
    <location>
        <begin position="834"/>
        <end position="899"/>
    </location>
</feature>
<evidence type="ECO:0000256" key="1">
    <source>
        <dbReference type="SAM" id="Coils"/>
    </source>
</evidence>
<organism evidence="5 6">
    <name type="scientific">Phyllobacterium brassicacearum</name>
    <dbReference type="NCBI Taxonomy" id="314235"/>
    <lineage>
        <taxon>Bacteria</taxon>
        <taxon>Pseudomonadati</taxon>
        <taxon>Pseudomonadota</taxon>
        <taxon>Alphaproteobacteria</taxon>
        <taxon>Hyphomicrobiales</taxon>
        <taxon>Phyllobacteriaceae</taxon>
        <taxon>Phyllobacterium</taxon>
    </lineage>
</organism>
<feature type="region of interest" description="Disordered" evidence="2">
    <location>
        <begin position="103"/>
        <end position="130"/>
    </location>
</feature>
<feature type="compositionally biased region" description="Low complexity" evidence="2">
    <location>
        <begin position="969"/>
        <end position="981"/>
    </location>
</feature>
<dbReference type="AlphaFoldDB" id="A0A2P7B5I3"/>